<dbReference type="PRINTS" id="PR00385">
    <property type="entry name" value="P450"/>
</dbReference>
<keyword evidence="9 11" id="KW-0503">Monooxygenase</keyword>
<evidence type="ECO:0000256" key="1">
    <source>
        <dbReference type="ARBA" id="ARBA00001971"/>
    </source>
</evidence>
<keyword evidence="7 11" id="KW-0560">Oxidoreductase</keyword>
<reference evidence="12" key="3">
    <citation type="submission" date="2015-04" db="UniProtKB">
        <authorList>
            <consortium name="EnsemblPlants"/>
        </authorList>
    </citation>
    <scope>IDENTIFICATION</scope>
</reference>
<evidence type="ECO:0000256" key="6">
    <source>
        <dbReference type="ARBA" id="ARBA00022989"/>
    </source>
</evidence>
<dbReference type="EnsemblPlants" id="LPERR03G18980.1">
    <property type="protein sequence ID" value="LPERR03G18980.1"/>
    <property type="gene ID" value="LPERR03G18980"/>
</dbReference>
<dbReference type="PANTHER" id="PTHR47955">
    <property type="entry name" value="CYTOCHROME P450 FAMILY 71 PROTEIN"/>
    <property type="match status" value="1"/>
</dbReference>
<evidence type="ECO:0000256" key="3">
    <source>
        <dbReference type="ARBA" id="ARBA00022617"/>
    </source>
</evidence>
<dbReference type="AlphaFoldDB" id="A0A0D9VVH0"/>
<dbReference type="PRINTS" id="PR00463">
    <property type="entry name" value="EP450I"/>
</dbReference>
<evidence type="ECO:0000313" key="12">
    <source>
        <dbReference type="EnsemblPlants" id="LPERR03G18980.1"/>
    </source>
</evidence>
<dbReference type="InterPro" id="IPR001128">
    <property type="entry name" value="Cyt_P450"/>
</dbReference>
<keyword evidence="4" id="KW-0812">Transmembrane</keyword>
<dbReference type="FunFam" id="1.10.630.10:FF:000064">
    <property type="entry name" value="Cytochrome P450 monooxygenase"/>
    <property type="match status" value="1"/>
</dbReference>
<keyword evidence="13" id="KW-1185">Reference proteome</keyword>
<evidence type="ECO:0000256" key="8">
    <source>
        <dbReference type="ARBA" id="ARBA00023004"/>
    </source>
</evidence>
<evidence type="ECO:0000256" key="9">
    <source>
        <dbReference type="ARBA" id="ARBA00023033"/>
    </source>
</evidence>
<dbReference type="GO" id="GO:0004497">
    <property type="term" value="F:monooxygenase activity"/>
    <property type="evidence" value="ECO:0007669"/>
    <property type="project" value="UniProtKB-KW"/>
</dbReference>
<evidence type="ECO:0008006" key="14">
    <source>
        <dbReference type="Google" id="ProtNLM"/>
    </source>
</evidence>
<sequence length="506" mass="55879">MDELPIGNLCLVALATLALAWALKAALRGKKTGAKHPPGPWNLPFIGSLHHLVGAQPHLALLRLSRRHGPLMQLKLGEVSTLVVSTPEAAMEVLKAQDPLFATQPRSVTIDIVSSGGKGIILAPYGEHWRQVRKICVVELLSARQVKRLDSIRQQEVTRLVESIASTSTSAIINMSQAMESLANDIIARAVFGGRCRQQEEYLRVLKEVTTMVAGFNLADFFPSSRLVRCLTSTERSLKRSHGQMVRIVDSIVEERREEKARVSPGAAAKDDDDLLDVLLRLQKEDTLSIPLTTEIIGALITDLFGAATDTTSYALEWAMVELIKNPRAMERAKHEVRNTLGHGRSTLTGANIGELPYLRMVIKETLRLHPASALILRANKERCHAMGYDIPPGTLVMINAFAIARDPQQWDDSCEFKPERFESKGADIRAATAHLGYIPFGAGRRQCPGALFATTTMELALANLLYHFDWALPNGQSLESLDLTEVFGVTMHRRSNLYLHATLQL</sequence>
<keyword evidence="5 10" id="KW-0479">Metal-binding</keyword>
<keyword evidence="3 10" id="KW-0349">Heme</keyword>
<evidence type="ECO:0000256" key="11">
    <source>
        <dbReference type="RuleBase" id="RU000461"/>
    </source>
</evidence>
<reference evidence="13" key="2">
    <citation type="submission" date="2013-12" db="EMBL/GenBank/DDBJ databases">
        <authorList>
            <person name="Yu Y."/>
            <person name="Lee S."/>
            <person name="de Baynast K."/>
            <person name="Wissotski M."/>
            <person name="Liu L."/>
            <person name="Talag J."/>
            <person name="Goicoechea J."/>
            <person name="Angelova A."/>
            <person name="Jetty R."/>
            <person name="Kudrna D."/>
            <person name="Golser W."/>
            <person name="Rivera L."/>
            <person name="Zhang J."/>
            <person name="Wing R."/>
        </authorList>
    </citation>
    <scope>NUCLEOTIDE SEQUENCE</scope>
</reference>
<dbReference type="Gene3D" id="1.10.630.10">
    <property type="entry name" value="Cytochrome P450"/>
    <property type="match status" value="1"/>
</dbReference>
<dbReference type="Gramene" id="LPERR03G18980.1">
    <property type="protein sequence ID" value="LPERR03G18980.1"/>
    <property type="gene ID" value="LPERR03G18980"/>
</dbReference>
<dbReference type="GO" id="GO:0020037">
    <property type="term" value="F:heme binding"/>
    <property type="evidence" value="ECO:0007669"/>
    <property type="project" value="InterPro"/>
</dbReference>
<dbReference type="InterPro" id="IPR002401">
    <property type="entry name" value="Cyt_P450_E_grp-I"/>
</dbReference>
<comment type="cofactor">
    <cofactor evidence="1 10">
        <name>heme</name>
        <dbReference type="ChEBI" id="CHEBI:30413"/>
    </cofactor>
</comment>
<dbReference type="SUPFAM" id="SSF48264">
    <property type="entry name" value="Cytochrome P450"/>
    <property type="match status" value="1"/>
</dbReference>
<keyword evidence="6" id="KW-0472">Membrane</keyword>
<protein>
    <recommendedName>
        <fullName evidence="14">Cytochrome P450</fullName>
    </recommendedName>
</protein>
<dbReference type="InterPro" id="IPR017972">
    <property type="entry name" value="Cyt_P450_CS"/>
</dbReference>
<evidence type="ECO:0000256" key="7">
    <source>
        <dbReference type="ARBA" id="ARBA00023002"/>
    </source>
</evidence>
<name>A0A0D9VVH0_9ORYZ</name>
<reference evidence="12 13" key="1">
    <citation type="submission" date="2012-08" db="EMBL/GenBank/DDBJ databases">
        <title>Oryza genome evolution.</title>
        <authorList>
            <person name="Wing R.A."/>
        </authorList>
    </citation>
    <scope>NUCLEOTIDE SEQUENCE</scope>
</reference>
<proteinExistence type="inferred from homology"/>
<evidence type="ECO:0000256" key="4">
    <source>
        <dbReference type="ARBA" id="ARBA00022692"/>
    </source>
</evidence>
<dbReference type="PANTHER" id="PTHR47955:SF19">
    <property type="entry name" value="CYTOCHROME P450 71A9-LIKE ISOFORM X1"/>
    <property type="match status" value="1"/>
</dbReference>
<organism evidence="12 13">
    <name type="scientific">Leersia perrieri</name>
    <dbReference type="NCBI Taxonomy" id="77586"/>
    <lineage>
        <taxon>Eukaryota</taxon>
        <taxon>Viridiplantae</taxon>
        <taxon>Streptophyta</taxon>
        <taxon>Embryophyta</taxon>
        <taxon>Tracheophyta</taxon>
        <taxon>Spermatophyta</taxon>
        <taxon>Magnoliopsida</taxon>
        <taxon>Liliopsida</taxon>
        <taxon>Poales</taxon>
        <taxon>Poaceae</taxon>
        <taxon>BOP clade</taxon>
        <taxon>Oryzoideae</taxon>
        <taxon>Oryzeae</taxon>
        <taxon>Oryzinae</taxon>
        <taxon>Leersia</taxon>
    </lineage>
</organism>
<dbReference type="GO" id="GO:0005506">
    <property type="term" value="F:iron ion binding"/>
    <property type="evidence" value="ECO:0007669"/>
    <property type="project" value="InterPro"/>
</dbReference>
<dbReference type="STRING" id="77586.A0A0D9VVH0"/>
<dbReference type="HOGENOM" id="CLU_001570_4_1_1"/>
<dbReference type="InterPro" id="IPR036396">
    <property type="entry name" value="Cyt_P450_sf"/>
</dbReference>
<keyword evidence="6" id="KW-1133">Transmembrane helix</keyword>
<dbReference type="GO" id="GO:0016705">
    <property type="term" value="F:oxidoreductase activity, acting on paired donors, with incorporation or reduction of molecular oxygen"/>
    <property type="evidence" value="ECO:0007669"/>
    <property type="project" value="InterPro"/>
</dbReference>
<comment type="similarity">
    <text evidence="2 11">Belongs to the cytochrome P450 family.</text>
</comment>
<dbReference type="CDD" id="cd11072">
    <property type="entry name" value="CYP71-like"/>
    <property type="match status" value="1"/>
</dbReference>
<dbReference type="Pfam" id="PF00067">
    <property type="entry name" value="p450"/>
    <property type="match status" value="1"/>
</dbReference>
<evidence type="ECO:0000256" key="2">
    <source>
        <dbReference type="ARBA" id="ARBA00010617"/>
    </source>
</evidence>
<dbReference type="PROSITE" id="PS00086">
    <property type="entry name" value="CYTOCHROME_P450"/>
    <property type="match status" value="1"/>
</dbReference>
<keyword evidence="8 10" id="KW-0408">Iron</keyword>
<evidence type="ECO:0000256" key="10">
    <source>
        <dbReference type="PIRSR" id="PIRSR602401-1"/>
    </source>
</evidence>
<evidence type="ECO:0000313" key="13">
    <source>
        <dbReference type="Proteomes" id="UP000032180"/>
    </source>
</evidence>
<dbReference type="Proteomes" id="UP000032180">
    <property type="component" value="Chromosome 3"/>
</dbReference>
<dbReference type="eggNOG" id="KOG0156">
    <property type="taxonomic scope" value="Eukaryota"/>
</dbReference>
<evidence type="ECO:0000256" key="5">
    <source>
        <dbReference type="ARBA" id="ARBA00022723"/>
    </source>
</evidence>
<feature type="binding site" description="axial binding residue" evidence="10">
    <location>
        <position position="448"/>
    </location>
    <ligand>
        <name>heme</name>
        <dbReference type="ChEBI" id="CHEBI:30413"/>
    </ligand>
    <ligandPart>
        <name>Fe</name>
        <dbReference type="ChEBI" id="CHEBI:18248"/>
    </ligandPart>
</feature>
<accession>A0A0D9VVH0</accession>